<name>A0ABT9PVF1_9HYPH</name>
<feature type="compositionally biased region" description="Basic and acidic residues" evidence="1">
    <location>
        <begin position="221"/>
        <end position="247"/>
    </location>
</feature>
<evidence type="ECO:0000313" key="2">
    <source>
        <dbReference type="EMBL" id="MDP9838438.1"/>
    </source>
</evidence>
<accession>A0ABT9PVF1</accession>
<comment type="caution">
    <text evidence="2">The sequence shown here is derived from an EMBL/GenBank/DDBJ whole genome shotgun (WGS) entry which is preliminary data.</text>
</comment>
<gene>
    <name evidence="2" type="ORF">J2T09_003206</name>
</gene>
<feature type="compositionally biased region" description="Polar residues" evidence="1">
    <location>
        <begin position="289"/>
        <end position="300"/>
    </location>
</feature>
<proteinExistence type="predicted"/>
<feature type="region of interest" description="Disordered" evidence="1">
    <location>
        <begin position="221"/>
        <end position="253"/>
    </location>
</feature>
<dbReference type="Proteomes" id="UP001241472">
    <property type="component" value="Unassembled WGS sequence"/>
</dbReference>
<feature type="region of interest" description="Disordered" evidence="1">
    <location>
        <begin position="183"/>
        <end position="207"/>
    </location>
</feature>
<protein>
    <submittedName>
        <fullName evidence="2">Uncharacterized protein</fullName>
    </submittedName>
</protein>
<dbReference type="RefSeq" id="WP_306836351.1">
    <property type="nucleotide sequence ID" value="NZ_JAUSRF010000010.1"/>
</dbReference>
<evidence type="ECO:0000313" key="3">
    <source>
        <dbReference type="Proteomes" id="UP001241472"/>
    </source>
</evidence>
<keyword evidence="3" id="KW-1185">Reference proteome</keyword>
<reference evidence="2 3" key="1">
    <citation type="submission" date="2023-07" db="EMBL/GenBank/DDBJ databases">
        <title>Sorghum-associated microbial communities from plants grown in Nebraska, USA.</title>
        <authorList>
            <person name="Schachtman D."/>
        </authorList>
    </citation>
    <scope>NUCLEOTIDE SEQUENCE [LARGE SCALE GENOMIC DNA]</scope>
    <source>
        <strain evidence="2 3">DS1307</strain>
    </source>
</reference>
<organism evidence="2 3">
    <name type="scientific">Neorhizobium huautlense</name>
    <dbReference type="NCBI Taxonomy" id="67774"/>
    <lineage>
        <taxon>Bacteria</taxon>
        <taxon>Pseudomonadati</taxon>
        <taxon>Pseudomonadota</taxon>
        <taxon>Alphaproteobacteria</taxon>
        <taxon>Hyphomicrobiales</taxon>
        <taxon>Rhizobiaceae</taxon>
        <taxon>Rhizobium/Agrobacterium group</taxon>
        <taxon>Neorhizobium</taxon>
    </lineage>
</organism>
<evidence type="ECO:0000256" key="1">
    <source>
        <dbReference type="SAM" id="MobiDB-lite"/>
    </source>
</evidence>
<sequence length="347" mass="37741">MLLPTQVAASAAITDSMRSMIDTIEERRRQEDEKKTGQKKDPLLEARISAGAENRRAQGRIAEALFGMNKVDINELKIQLMDKVGEKLGISREDGMSSYAYGRAIEGALKSVGASGLDDLSKELGLDELDISLTDLVAAIKNPWGEENDRLEKALDRKHGDGKTTTDERAKILQRLDEVSDPSTLEELKLGPQYSDPTRVVDEETRAERLDDIKAKEAAEKLDDVKQAQDAINERRLHDRTQDKTEGGSDAAGTIDDILMMALTAEAEMAEPSQGVSAEARADEAVSDASESGDSALVSQETEETLAARAAAGKEADADDQGMSARIEIDDIGIYDILKRRHSATLA</sequence>
<feature type="region of interest" description="Disordered" evidence="1">
    <location>
        <begin position="269"/>
        <end position="325"/>
    </location>
</feature>
<dbReference type="EMBL" id="JAUSRF010000010">
    <property type="protein sequence ID" value="MDP9838438.1"/>
    <property type="molecule type" value="Genomic_DNA"/>
</dbReference>